<keyword evidence="2" id="KW-1185">Reference proteome</keyword>
<proteinExistence type="predicted"/>
<sequence>MPRGVRVLKRRSGVKINVEVECSPEEARRFMGLPDLAPVHEKYLATLTNSMDGVVAPDLIENMMRSWMPMGDAGMGMWRKMFESSNK</sequence>
<gene>
    <name evidence="1" type="ORF">GCM10011395_13840</name>
</gene>
<dbReference type="Proteomes" id="UP000618591">
    <property type="component" value="Unassembled WGS sequence"/>
</dbReference>
<dbReference type="EMBL" id="BMDW01000006">
    <property type="protein sequence ID" value="GGA44819.1"/>
    <property type="molecule type" value="Genomic_DNA"/>
</dbReference>
<organism evidence="1 2">
    <name type="scientific">Sphingomonas psychrolutea</name>
    <dbReference type="NCBI Taxonomy" id="1259676"/>
    <lineage>
        <taxon>Bacteria</taxon>
        <taxon>Pseudomonadati</taxon>
        <taxon>Pseudomonadota</taxon>
        <taxon>Alphaproteobacteria</taxon>
        <taxon>Sphingomonadales</taxon>
        <taxon>Sphingomonadaceae</taxon>
        <taxon>Sphingomonas</taxon>
    </lineage>
</organism>
<reference evidence="2" key="1">
    <citation type="journal article" date="2019" name="Int. J. Syst. Evol. Microbiol.">
        <title>The Global Catalogue of Microorganisms (GCM) 10K type strain sequencing project: providing services to taxonomists for standard genome sequencing and annotation.</title>
        <authorList>
            <consortium name="The Broad Institute Genomics Platform"/>
            <consortium name="The Broad Institute Genome Sequencing Center for Infectious Disease"/>
            <person name="Wu L."/>
            <person name="Ma J."/>
        </authorList>
    </citation>
    <scope>NUCLEOTIDE SEQUENCE [LARGE SCALE GENOMIC DNA]</scope>
    <source>
        <strain evidence="2">CGMCC 1.10106</strain>
    </source>
</reference>
<evidence type="ECO:0000313" key="2">
    <source>
        <dbReference type="Proteomes" id="UP000618591"/>
    </source>
</evidence>
<protein>
    <submittedName>
        <fullName evidence="1">Uncharacterized protein</fullName>
    </submittedName>
</protein>
<comment type="caution">
    <text evidence="1">The sequence shown here is derived from an EMBL/GenBank/DDBJ whole genome shotgun (WGS) entry which is preliminary data.</text>
</comment>
<dbReference type="Pfam" id="PF20099">
    <property type="entry name" value="DUF6489"/>
    <property type="match status" value="1"/>
</dbReference>
<dbReference type="InterPro" id="IPR045502">
    <property type="entry name" value="DUF6489"/>
</dbReference>
<evidence type="ECO:0000313" key="1">
    <source>
        <dbReference type="EMBL" id="GGA44819.1"/>
    </source>
</evidence>
<name>A0ABQ1GJG8_9SPHN</name>
<accession>A0ABQ1GJG8</accession>